<gene>
    <name evidence="2" type="ORF">MM415B04643_0014</name>
</gene>
<protein>
    <submittedName>
        <fullName evidence="2">Putative PD-(D/E)XK nuclease superfamily protein</fullName>
    </submittedName>
</protein>
<sequence length="313" mass="36324">MNLRDQPTSFDNTILSTFASCQRKFYLFWLGLEHKETPAYFTFGRVWQQALEKWYTTKGEQAYRLTEAMELAERQWQDAGSPSGTRDNIENLKFMLMLYAIEYEEEDWEIILHDGKMELGFEFPLQGTPWTLSGAIDGYVEWPRYGKLVLECKTSGVSLTDSYMAQWGFSSQVTQYYWGLTQLLGEAPFGVLMNCAWKGVSEKAKLAFKKNLDIPEGMFARNLEKRSEFKIAEFEATTKLLIEDILRQFGKMLWPKTKNVIECTGGIGKSPCQFKRICLADAFPWDMSDEQLLGNDLRLRDGLWEPWKRGTKE</sequence>
<name>A0A6M3LBI6_9ZZZZ</name>
<dbReference type="Gene3D" id="3.90.320.10">
    <property type="match status" value="1"/>
</dbReference>
<dbReference type="AlphaFoldDB" id="A0A6M3LBI6"/>
<organism evidence="2">
    <name type="scientific">viral metagenome</name>
    <dbReference type="NCBI Taxonomy" id="1070528"/>
    <lineage>
        <taxon>unclassified sequences</taxon>
        <taxon>metagenomes</taxon>
        <taxon>organismal metagenomes</taxon>
    </lineage>
</organism>
<dbReference type="Pfam" id="PF12705">
    <property type="entry name" value="PDDEXK_1"/>
    <property type="match status" value="1"/>
</dbReference>
<dbReference type="InterPro" id="IPR011604">
    <property type="entry name" value="PDDEXK-like_dom_sf"/>
</dbReference>
<proteinExistence type="predicted"/>
<feature type="domain" description="PD-(D/E)XK endonuclease-like" evidence="1">
    <location>
        <begin position="14"/>
        <end position="278"/>
    </location>
</feature>
<dbReference type="InterPro" id="IPR038726">
    <property type="entry name" value="PDDEXK_AddAB-type"/>
</dbReference>
<reference evidence="2" key="1">
    <citation type="submission" date="2020-03" db="EMBL/GenBank/DDBJ databases">
        <title>The deep terrestrial virosphere.</title>
        <authorList>
            <person name="Holmfeldt K."/>
            <person name="Nilsson E."/>
            <person name="Simone D."/>
            <person name="Lopez-Fernandez M."/>
            <person name="Wu X."/>
            <person name="de Brujin I."/>
            <person name="Lundin D."/>
            <person name="Andersson A."/>
            <person name="Bertilsson S."/>
            <person name="Dopson M."/>
        </authorList>
    </citation>
    <scope>NUCLEOTIDE SEQUENCE</scope>
    <source>
        <strain evidence="2">MM415B04643</strain>
    </source>
</reference>
<accession>A0A6M3LBI6</accession>
<evidence type="ECO:0000259" key="1">
    <source>
        <dbReference type="Pfam" id="PF12705"/>
    </source>
</evidence>
<dbReference type="EMBL" id="MT143071">
    <property type="protein sequence ID" value="QJA92497.1"/>
    <property type="molecule type" value="Genomic_DNA"/>
</dbReference>
<evidence type="ECO:0000313" key="2">
    <source>
        <dbReference type="EMBL" id="QJA92497.1"/>
    </source>
</evidence>